<feature type="region of interest" description="Disordered" evidence="1">
    <location>
        <begin position="21"/>
        <end position="42"/>
    </location>
</feature>
<gene>
    <name evidence="3" type="ORF">PVAND_014491</name>
</gene>
<keyword evidence="2" id="KW-0732">Signal</keyword>
<comment type="caution">
    <text evidence="3">The sequence shown here is derived from an EMBL/GenBank/DDBJ whole genome shotgun (WGS) entry which is preliminary data.</text>
</comment>
<feature type="signal peptide" evidence="2">
    <location>
        <begin position="1"/>
        <end position="20"/>
    </location>
</feature>
<sequence length="253" mass="28834">MIKILKILLFITAFFSKSCPQNLETSSTVDDSDETLTNTESESVVVETTETLTEDSQNDSAVTSNSCNAAENKQKCCKDLNQQRANFTACCEYPMLVVLTSQRNECVKKCSETSIPPTNCCILNCCLQKIKVMNQSMSRSEINAEYFAYSFLNSVNNEKKWFYPIMSSVSSCYNEIAVDKSRLMNDENLWACDGKVPKYFYDLVDCSYERNFLNCPVWNPSNLPECELSRRYVIECLITPKSKTKDENTNLMN</sequence>
<evidence type="ECO:0000256" key="2">
    <source>
        <dbReference type="SAM" id="SignalP"/>
    </source>
</evidence>
<reference evidence="3" key="1">
    <citation type="submission" date="2021-03" db="EMBL/GenBank/DDBJ databases">
        <title>Chromosome level genome of the anhydrobiotic midge Polypedilum vanderplanki.</title>
        <authorList>
            <person name="Yoshida Y."/>
            <person name="Kikawada T."/>
            <person name="Gusev O."/>
        </authorList>
    </citation>
    <scope>NUCLEOTIDE SEQUENCE</scope>
    <source>
        <strain evidence="3">NIAS01</strain>
        <tissue evidence="3">Whole body or cell culture</tissue>
    </source>
</reference>
<evidence type="ECO:0000256" key="1">
    <source>
        <dbReference type="SAM" id="MobiDB-lite"/>
    </source>
</evidence>
<dbReference type="Gene3D" id="1.10.238.270">
    <property type="match status" value="1"/>
</dbReference>
<dbReference type="AlphaFoldDB" id="A0A9J6BA53"/>
<dbReference type="EMBL" id="JADBJN010000004">
    <property type="protein sequence ID" value="KAG5666464.1"/>
    <property type="molecule type" value="Genomic_DNA"/>
</dbReference>
<keyword evidence="4" id="KW-1185">Reference proteome</keyword>
<dbReference type="Proteomes" id="UP001107558">
    <property type="component" value="Chromosome 4"/>
</dbReference>
<feature type="chain" id="PRO_5039933210" evidence="2">
    <location>
        <begin position="21"/>
        <end position="253"/>
    </location>
</feature>
<protein>
    <submittedName>
        <fullName evidence="3">Uncharacterized protein</fullName>
    </submittedName>
</protein>
<evidence type="ECO:0000313" key="3">
    <source>
        <dbReference type="EMBL" id="KAG5666464.1"/>
    </source>
</evidence>
<name>A0A9J6BA53_POLVA</name>
<organism evidence="3 4">
    <name type="scientific">Polypedilum vanderplanki</name>
    <name type="common">Sleeping chironomid midge</name>
    <dbReference type="NCBI Taxonomy" id="319348"/>
    <lineage>
        <taxon>Eukaryota</taxon>
        <taxon>Metazoa</taxon>
        <taxon>Ecdysozoa</taxon>
        <taxon>Arthropoda</taxon>
        <taxon>Hexapoda</taxon>
        <taxon>Insecta</taxon>
        <taxon>Pterygota</taxon>
        <taxon>Neoptera</taxon>
        <taxon>Endopterygota</taxon>
        <taxon>Diptera</taxon>
        <taxon>Nematocera</taxon>
        <taxon>Chironomoidea</taxon>
        <taxon>Chironomidae</taxon>
        <taxon>Chironominae</taxon>
        <taxon>Polypedilum</taxon>
        <taxon>Polypedilum</taxon>
    </lineage>
</organism>
<proteinExistence type="predicted"/>
<evidence type="ECO:0000313" key="4">
    <source>
        <dbReference type="Proteomes" id="UP001107558"/>
    </source>
</evidence>
<accession>A0A9J6BA53</accession>